<reference evidence="1 2" key="1">
    <citation type="journal article" date="2023" name="Mol. Biol. Evol.">
        <title>Genomics of Secondarily Temperate Adaptation in the Only Non-Antarctic Icefish.</title>
        <authorList>
            <person name="Rivera-Colon A.G."/>
            <person name="Rayamajhi N."/>
            <person name="Minhas B.F."/>
            <person name="Madrigal G."/>
            <person name="Bilyk K.T."/>
            <person name="Yoon V."/>
            <person name="Hune M."/>
            <person name="Gregory S."/>
            <person name="Cheng C.H.C."/>
            <person name="Catchen J.M."/>
        </authorList>
    </citation>
    <scope>NUCLEOTIDE SEQUENCE [LARGE SCALE GENOMIC DNA]</scope>
    <source>
        <tissue evidence="1">White muscle</tissue>
    </source>
</reference>
<sequence length="106" mass="12035">MASFGLSGSLEEAIPVARKYALLLYGQKKREDGRPCTTLDELRYTLASTTDSSAANLPPREDAFQQHVLRAMYQTPRWRLREDGSIEPVMFVKEPAPKEVRDITHL</sequence>
<name>A0AAN8E0P9_CHAGU</name>
<accession>A0AAN8E0P9</accession>
<comment type="caution">
    <text evidence="1">The sequence shown here is derived from an EMBL/GenBank/DDBJ whole genome shotgun (WGS) entry which is preliminary data.</text>
</comment>
<keyword evidence="2" id="KW-1185">Reference proteome</keyword>
<dbReference type="Proteomes" id="UP001331515">
    <property type="component" value="Unassembled WGS sequence"/>
</dbReference>
<organism evidence="1 2">
    <name type="scientific">Champsocephalus gunnari</name>
    <name type="common">Mackerel icefish</name>
    <dbReference type="NCBI Taxonomy" id="52237"/>
    <lineage>
        <taxon>Eukaryota</taxon>
        <taxon>Metazoa</taxon>
        <taxon>Chordata</taxon>
        <taxon>Craniata</taxon>
        <taxon>Vertebrata</taxon>
        <taxon>Euteleostomi</taxon>
        <taxon>Actinopterygii</taxon>
        <taxon>Neopterygii</taxon>
        <taxon>Teleostei</taxon>
        <taxon>Neoteleostei</taxon>
        <taxon>Acanthomorphata</taxon>
        <taxon>Eupercaria</taxon>
        <taxon>Perciformes</taxon>
        <taxon>Notothenioidei</taxon>
        <taxon>Channichthyidae</taxon>
        <taxon>Champsocephalus</taxon>
    </lineage>
</organism>
<protein>
    <submittedName>
        <fullName evidence="1">Uncharacterized protein</fullName>
    </submittedName>
</protein>
<proteinExistence type="predicted"/>
<evidence type="ECO:0000313" key="1">
    <source>
        <dbReference type="EMBL" id="KAK5932716.1"/>
    </source>
</evidence>
<gene>
    <name evidence="1" type="ORF">CgunFtcFv8_004397</name>
</gene>
<dbReference type="EMBL" id="JAURVH010001515">
    <property type="protein sequence ID" value="KAK5932716.1"/>
    <property type="molecule type" value="Genomic_DNA"/>
</dbReference>
<dbReference type="AlphaFoldDB" id="A0AAN8E0P9"/>
<evidence type="ECO:0000313" key="2">
    <source>
        <dbReference type="Proteomes" id="UP001331515"/>
    </source>
</evidence>